<gene>
    <name evidence="4" type="ORF">SLEP1_g26633</name>
</gene>
<dbReference type="PANTHER" id="PTHR10353">
    <property type="entry name" value="GLYCOSYL HYDROLASE"/>
    <property type="match status" value="1"/>
</dbReference>
<evidence type="ECO:0000313" key="5">
    <source>
        <dbReference type="Proteomes" id="UP001054252"/>
    </source>
</evidence>
<comment type="caution">
    <text evidence="4">The sequence shown here is derived from an EMBL/GenBank/DDBJ whole genome shotgun (WGS) entry which is preliminary data.</text>
</comment>
<evidence type="ECO:0000256" key="2">
    <source>
        <dbReference type="RuleBase" id="RU003690"/>
    </source>
</evidence>
<dbReference type="Pfam" id="PF00232">
    <property type="entry name" value="Glyco_hydro_1"/>
    <property type="match status" value="1"/>
</dbReference>
<feature type="signal peptide" evidence="3">
    <location>
        <begin position="1"/>
        <end position="27"/>
    </location>
</feature>
<dbReference type="GO" id="GO:0008422">
    <property type="term" value="F:beta-glucosidase activity"/>
    <property type="evidence" value="ECO:0007669"/>
    <property type="project" value="TreeGrafter"/>
</dbReference>
<accession>A0AAV5JQJ0</accession>
<comment type="similarity">
    <text evidence="1 2">Belongs to the glycosyl hydrolase 1 family.</text>
</comment>
<dbReference type="InterPro" id="IPR017853">
    <property type="entry name" value="GH"/>
</dbReference>
<organism evidence="4 5">
    <name type="scientific">Rubroshorea leprosula</name>
    <dbReference type="NCBI Taxonomy" id="152421"/>
    <lineage>
        <taxon>Eukaryota</taxon>
        <taxon>Viridiplantae</taxon>
        <taxon>Streptophyta</taxon>
        <taxon>Embryophyta</taxon>
        <taxon>Tracheophyta</taxon>
        <taxon>Spermatophyta</taxon>
        <taxon>Magnoliopsida</taxon>
        <taxon>eudicotyledons</taxon>
        <taxon>Gunneridae</taxon>
        <taxon>Pentapetalae</taxon>
        <taxon>rosids</taxon>
        <taxon>malvids</taxon>
        <taxon>Malvales</taxon>
        <taxon>Dipterocarpaceae</taxon>
        <taxon>Rubroshorea</taxon>
    </lineage>
</organism>
<dbReference type="Gene3D" id="3.20.20.80">
    <property type="entry name" value="Glycosidases"/>
    <property type="match status" value="1"/>
</dbReference>
<proteinExistence type="inferred from homology"/>
<keyword evidence="3" id="KW-0732">Signal</keyword>
<evidence type="ECO:0000256" key="3">
    <source>
        <dbReference type="SAM" id="SignalP"/>
    </source>
</evidence>
<dbReference type="SUPFAM" id="SSF51445">
    <property type="entry name" value="(Trans)glycosidases"/>
    <property type="match status" value="1"/>
</dbReference>
<evidence type="ECO:0000256" key="1">
    <source>
        <dbReference type="ARBA" id="ARBA00010838"/>
    </source>
</evidence>
<name>A0AAV5JQJ0_9ROSI</name>
<dbReference type="InterPro" id="IPR001360">
    <property type="entry name" value="Glyco_hydro_1"/>
</dbReference>
<dbReference type="EMBL" id="BPVZ01000044">
    <property type="protein sequence ID" value="GKV15897.1"/>
    <property type="molecule type" value="Genomic_DNA"/>
</dbReference>
<dbReference type="GO" id="GO:0005975">
    <property type="term" value="P:carbohydrate metabolic process"/>
    <property type="evidence" value="ECO:0007669"/>
    <property type="project" value="InterPro"/>
</dbReference>
<protein>
    <recommendedName>
        <fullName evidence="6">Beta-glucosidase</fullName>
    </recommendedName>
</protein>
<evidence type="ECO:0008006" key="6">
    <source>
        <dbReference type="Google" id="ProtNLM"/>
    </source>
</evidence>
<keyword evidence="5" id="KW-1185">Reference proteome</keyword>
<sequence>MPEPTIQVLLLLLLLVLLLLHSASSSAEDFRFTLENEDGDVEGGYLEDGKGLSNWDVFSRIPGKIKNGDTGDVADDHYHLFMEDINLLHSLGVNAYRFSISWFRILPRGRFGEVNPTGIKFYNNIIDNLLLRRIEPFVTIYHHDFPQELEDRYGSWLSPVKQ</sequence>
<dbReference type="AlphaFoldDB" id="A0AAV5JQJ0"/>
<reference evidence="4 5" key="1">
    <citation type="journal article" date="2021" name="Commun. Biol.">
        <title>The genome of Shorea leprosula (Dipterocarpaceae) highlights the ecological relevance of drought in aseasonal tropical rainforests.</title>
        <authorList>
            <person name="Ng K.K.S."/>
            <person name="Kobayashi M.J."/>
            <person name="Fawcett J.A."/>
            <person name="Hatakeyama M."/>
            <person name="Paape T."/>
            <person name="Ng C.H."/>
            <person name="Ang C.C."/>
            <person name="Tnah L.H."/>
            <person name="Lee C.T."/>
            <person name="Nishiyama T."/>
            <person name="Sese J."/>
            <person name="O'Brien M.J."/>
            <person name="Copetti D."/>
            <person name="Mohd Noor M.I."/>
            <person name="Ong R.C."/>
            <person name="Putra M."/>
            <person name="Sireger I.Z."/>
            <person name="Indrioko S."/>
            <person name="Kosugi Y."/>
            <person name="Izuno A."/>
            <person name="Isagi Y."/>
            <person name="Lee S.L."/>
            <person name="Shimizu K.K."/>
        </authorList>
    </citation>
    <scope>NUCLEOTIDE SEQUENCE [LARGE SCALE GENOMIC DNA]</scope>
    <source>
        <strain evidence="4">214</strain>
    </source>
</reference>
<evidence type="ECO:0000313" key="4">
    <source>
        <dbReference type="EMBL" id="GKV15897.1"/>
    </source>
</evidence>
<dbReference type="Proteomes" id="UP001054252">
    <property type="component" value="Unassembled WGS sequence"/>
</dbReference>
<feature type="chain" id="PRO_5043461801" description="Beta-glucosidase" evidence="3">
    <location>
        <begin position="28"/>
        <end position="162"/>
    </location>
</feature>
<dbReference type="PANTHER" id="PTHR10353:SF175">
    <property type="entry name" value="BETA-GLUCOSIDASE 18-LIKE ISOFORM X1"/>
    <property type="match status" value="1"/>
</dbReference>